<name>A0ABZ3BUR3_BURPY</name>
<keyword evidence="3" id="KW-1185">Reference proteome</keyword>
<dbReference type="RefSeq" id="WP_342311688.1">
    <property type="nucleotide sequence ID" value="NZ_CP150850.1"/>
</dbReference>
<keyword evidence="1" id="KW-0732">Signal</keyword>
<feature type="signal peptide" evidence="1">
    <location>
        <begin position="1"/>
        <end position="43"/>
    </location>
</feature>
<accession>A0ABZ3BUR3</accession>
<proteinExistence type="predicted"/>
<protein>
    <submittedName>
        <fullName evidence="2">Uncharacterized protein</fullName>
    </submittedName>
</protein>
<gene>
    <name evidence="2" type="ORF">WN985_22720</name>
</gene>
<sequence>MNSTTASFSAAPARHAQRIHRGCAAMLGVAALFAFGATMPAHAATAPTVETDRAGNRMEPLSVTVPAKSADAEQGCTGDRQVCVEILSGDVDRPAALRVTRIDGWPADVRADFDDPSGDNHGGFTLWPHVLRLADAAGGVIVGVEYNLSTGYSGGGASASELRLIRVVPDGAAFRTQEVLTVSLSGSATIRACFSARDERRRLGACHDDYAFNATLHLDRAVGSGFPRLLYATRATSFPGHVSRDQDSLAAPPLRKRDLVTVVDRQCTYRRSFGFEPASSTYMPDRPLPACDGYTVP</sequence>
<evidence type="ECO:0000313" key="2">
    <source>
        <dbReference type="EMBL" id="WZW58252.1"/>
    </source>
</evidence>
<feature type="chain" id="PRO_5046528431" evidence="1">
    <location>
        <begin position="44"/>
        <end position="297"/>
    </location>
</feature>
<organism evidence="2 3">
    <name type="scientific">Burkholderia pyrrocinia</name>
    <name type="common">Pseudomonas pyrrocinia</name>
    <dbReference type="NCBI Taxonomy" id="60550"/>
    <lineage>
        <taxon>Bacteria</taxon>
        <taxon>Pseudomonadati</taxon>
        <taxon>Pseudomonadota</taxon>
        <taxon>Betaproteobacteria</taxon>
        <taxon>Burkholderiales</taxon>
        <taxon>Burkholderiaceae</taxon>
        <taxon>Burkholderia</taxon>
        <taxon>Burkholderia cepacia complex</taxon>
    </lineage>
</organism>
<evidence type="ECO:0000313" key="3">
    <source>
        <dbReference type="Proteomes" id="UP001484179"/>
    </source>
</evidence>
<evidence type="ECO:0000256" key="1">
    <source>
        <dbReference type="SAM" id="SignalP"/>
    </source>
</evidence>
<dbReference type="EMBL" id="CP150850">
    <property type="protein sequence ID" value="WZW58252.1"/>
    <property type="molecule type" value="Genomic_DNA"/>
</dbReference>
<dbReference type="Proteomes" id="UP001484179">
    <property type="component" value="Chromosome 2"/>
</dbReference>
<reference evidence="2 3" key="1">
    <citation type="submission" date="2024-04" db="EMBL/GenBank/DDBJ databases">
        <title>Biological Control Activity of Plant Growth Promoting Rhizobacteria Burkholderia pyrrocinia BX1 against Tobacco black shank Introduction Tobacco black shank (TBS) caused by the oomycete Phytophthora. nicotianae (P. nicotianae) has become a destructive soil.</title>
        <authorList>
            <person name="Liu X."/>
            <person name="Shu C."/>
        </authorList>
    </citation>
    <scope>NUCLEOTIDE SEQUENCE [LARGE SCALE GENOMIC DNA]</scope>
    <source>
        <strain evidence="2 3">BX1</strain>
    </source>
</reference>